<comment type="caution">
    <text evidence="2">The sequence shown here is derived from an EMBL/GenBank/DDBJ whole genome shotgun (WGS) entry which is preliminary data.</text>
</comment>
<feature type="signal peptide" evidence="1">
    <location>
        <begin position="1"/>
        <end position="28"/>
    </location>
</feature>
<proteinExistence type="predicted"/>
<dbReference type="Proteomes" id="UP000619118">
    <property type="component" value="Unassembled WGS sequence"/>
</dbReference>
<evidence type="ECO:0008006" key="4">
    <source>
        <dbReference type="Google" id="ProtNLM"/>
    </source>
</evidence>
<keyword evidence="1" id="KW-0732">Signal</keyword>
<dbReference type="EMBL" id="BMQX01000010">
    <property type="protein sequence ID" value="GGQ17315.1"/>
    <property type="molecule type" value="Genomic_DNA"/>
</dbReference>
<organism evidence="2 3">
    <name type="scientific">Shewanella litoralis</name>
    <dbReference type="NCBI Taxonomy" id="2282700"/>
    <lineage>
        <taxon>Bacteria</taxon>
        <taxon>Pseudomonadati</taxon>
        <taxon>Pseudomonadota</taxon>
        <taxon>Gammaproteobacteria</taxon>
        <taxon>Alteromonadales</taxon>
        <taxon>Shewanellaceae</taxon>
        <taxon>Shewanella</taxon>
    </lineage>
</organism>
<feature type="chain" id="PRO_5047281685" description="DUF3551 domain-containing protein" evidence="1">
    <location>
        <begin position="29"/>
        <end position="95"/>
    </location>
</feature>
<gene>
    <name evidence="2" type="ORF">GCM10009411_17130</name>
</gene>
<protein>
    <recommendedName>
        <fullName evidence="4">DUF3551 domain-containing protein</fullName>
    </recommendedName>
</protein>
<accession>A0ABQ2RAV8</accession>
<evidence type="ECO:0000313" key="2">
    <source>
        <dbReference type="EMBL" id="GGQ17315.1"/>
    </source>
</evidence>
<keyword evidence="3" id="KW-1185">Reference proteome</keyword>
<dbReference type="RefSeq" id="WP_160053877.1">
    <property type="nucleotide sequence ID" value="NZ_BMQX01000010.1"/>
</dbReference>
<evidence type="ECO:0000256" key="1">
    <source>
        <dbReference type="SAM" id="SignalP"/>
    </source>
</evidence>
<evidence type="ECO:0000313" key="3">
    <source>
        <dbReference type="Proteomes" id="UP000619118"/>
    </source>
</evidence>
<reference evidence="3" key="1">
    <citation type="journal article" date="2019" name="Int. J. Syst. Evol. Microbiol.">
        <title>The Global Catalogue of Microorganisms (GCM) 10K type strain sequencing project: providing services to taxonomists for standard genome sequencing and annotation.</title>
        <authorList>
            <consortium name="The Broad Institute Genomics Platform"/>
            <consortium name="The Broad Institute Genome Sequencing Center for Infectious Disease"/>
            <person name="Wu L."/>
            <person name="Ma J."/>
        </authorList>
    </citation>
    <scope>NUCLEOTIDE SEQUENCE [LARGE SCALE GENOMIC DNA]</scope>
    <source>
        <strain evidence="3">JCM 32306</strain>
    </source>
</reference>
<sequence length="95" mass="10521">MPIAMLQKPLIAVLATCVLMLTPSFAEAHSGHLNEKAVSVCHDKARSDDCQFEGGHQDLYIGSCQYMSDTLMCVRNQPIQKLPTKKIESETVNKD</sequence>
<name>A0ABQ2RAV8_9GAMM</name>